<comment type="caution">
    <text evidence="2">The sequence shown here is derived from an EMBL/GenBank/DDBJ whole genome shotgun (WGS) entry which is preliminary data.</text>
</comment>
<keyword evidence="3" id="KW-1185">Reference proteome</keyword>
<proteinExistence type="predicted"/>
<gene>
    <name evidence="2" type="ORF">C8N45_105135</name>
</gene>
<name>A0A2T6KHC4_9RHOB</name>
<feature type="chain" id="PRO_5015519413" evidence="1">
    <location>
        <begin position="22"/>
        <end position="815"/>
    </location>
</feature>
<evidence type="ECO:0000256" key="1">
    <source>
        <dbReference type="SAM" id="SignalP"/>
    </source>
</evidence>
<dbReference type="AlphaFoldDB" id="A0A2T6KHC4"/>
<protein>
    <submittedName>
        <fullName evidence="2">Uncharacterized protein</fullName>
    </submittedName>
</protein>
<organism evidence="2 3">
    <name type="scientific">Yoonia sediminilitoris</name>
    <dbReference type="NCBI Taxonomy" id="1286148"/>
    <lineage>
        <taxon>Bacteria</taxon>
        <taxon>Pseudomonadati</taxon>
        <taxon>Pseudomonadota</taxon>
        <taxon>Alphaproteobacteria</taxon>
        <taxon>Rhodobacterales</taxon>
        <taxon>Paracoccaceae</taxon>
        <taxon>Yoonia</taxon>
    </lineage>
</organism>
<evidence type="ECO:0000313" key="3">
    <source>
        <dbReference type="Proteomes" id="UP000244523"/>
    </source>
</evidence>
<sequence length="815" mass="88336">MKACYIALLAGVLHVGSAALAQDTTEDGLRDTGFTVANDAFAVKCNSATIGCVSGELGGFEARALEGYALLVSDMAKDADAWLSSLGFPTSDLERLDGRRLIRLDESAVPGAAGYVEYFGGTAEMTLPTSNATDVFSASGPEPTQENAALGLSPGTIAQLGDLAFQIDRDVYGSLSGGVVAHELLHTRLNGLDQVHWLEEAVARAVGNAWNIRRGFSPRRPSAMRLDKPFDDKSETLDGFSYGYGKSAFLRFVGRETGSPDRVGYLADFGKLNDPKMHGIDYLYERMPQGWSFPEAFPRFIAQMNFRAPRDFGPAGTWRAFDSEQDLLYTEIASPIIRQSASVSDHEDILRRLSTFAADPVLLEYVTLDYDKRLPEHDRLMLARISVELAPEPEKLRLVFEHKVIDGLEHSYLTLADGEFDAGYVRVVNVPPSPDEAATYSYTLRVGFEPVDIEVPACLEVGEEAQIDLVGFTEAEADNLYFVTSANAELDGQKIVALAPGPLTVTAVIESHRTRAPDTAPSPEPYLWPDREVELAPSRIAPAGGCSCNQEDILAIANPRMWGALDQIGQAFGTEDMPSDTMAALLPSLMGGELPADHSTGYMSLQAGPRTMRGEVCVDPLTTGNDRDTTILSLYTPSIPTLTGSFDGFAVAHTGWGGWPANGTATLHLEVPVAPQDLEAGRTYPVQLAGLQRAGFFPLFSAYSGTFYNFIPWQEAFTGDSETVFPQAVAGTVTVTEIADGLIKGHFLLAGTGLHHEIRHWLRAGTEDTFEFKGTETAIPVRATGRFAVAIPDRSTTLMRAGNFFRTATINEKQE</sequence>
<dbReference type="Proteomes" id="UP000244523">
    <property type="component" value="Unassembled WGS sequence"/>
</dbReference>
<dbReference type="OrthoDB" id="7801957at2"/>
<feature type="signal peptide" evidence="1">
    <location>
        <begin position="1"/>
        <end position="21"/>
    </location>
</feature>
<evidence type="ECO:0000313" key="2">
    <source>
        <dbReference type="EMBL" id="PUB14912.1"/>
    </source>
</evidence>
<keyword evidence="1" id="KW-0732">Signal</keyword>
<accession>A0A2T6KHC4</accession>
<reference evidence="2 3" key="1">
    <citation type="submission" date="2018-04" db="EMBL/GenBank/DDBJ databases">
        <title>Genomic Encyclopedia of Archaeal and Bacterial Type Strains, Phase II (KMG-II): from individual species to whole genera.</title>
        <authorList>
            <person name="Goeker M."/>
        </authorList>
    </citation>
    <scope>NUCLEOTIDE SEQUENCE [LARGE SCALE GENOMIC DNA]</scope>
    <source>
        <strain evidence="2 3">DSM 29955</strain>
    </source>
</reference>
<dbReference type="RefSeq" id="WP_108386494.1">
    <property type="nucleotide sequence ID" value="NZ_QBUD01000005.1"/>
</dbReference>
<dbReference type="EMBL" id="QBUD01000005">
    <property type="protein sequence ID" value="PUB14912.1"/>
    <property type="molecule type" value="Genomic_DNA"/>
</dbReference>